<accession>A0AAQ3JSA3</accession>
<gene>
    <name evidence="5" type="ORF">Cni_G02934</name>
</gene>
<dbReference type="InterPro" id="IPR011990">
    <property type="entry name" value="TPR-like_helical_dom_sf"/>
</dbReference>
<evidence type="ECO:0000256" key="3">
    <source>
        <dbReference type="SAM" id="MobiDB-lite"/>
    </source>
</evidence>
<keyword evidence="1" id="KW-0677">Repeat</keyword>
<dbReference type="InterPro" id="IPR032867">
    <property type="entry name" value="DYW_dom"/>
</dbReference>
<feature type="region of interest" description="Disordered" evidence="3">
    <location>
        <begin position="344"/>
        <end position="374"/>
    </location>
</feature>
<dbReference type="NCBIfam" id="TIGR00756">
    <property type="entry name" value="PPR"/>
    <property type="match status" value="1"/>
</dbReference>
<dbReference type="PANTHER" id="PTHR47926">
    <property type="entry name" value="PENTATRICOPEPTIDE REPEAT-CONTAINING PROTEIN"/>
    <property type="match status" value="1"/>
</dbReference>
<evidence type="ECO:0000259" key="4">
    <source>
        <dbReference type="Pfam" id="PF14432"/>
    </source>
</evidence>
<dbReference type="Pfam" id="PF14432">
    <property type="entry name" value="DYW_deaminase"/>
    <property type="match status" value="1"/>
</dbReference>
<name>A0AAQ3JSA3_9LILI</name>
<feature type="region of interest" description="Disordered" evidence="3">
    <location>
        <begin position="66"/>
        <end position="139"/>
    </location>
</feature>
<feature type="region of interest" description="Disordered" evidence="3">
    <location>
        <begin position="281"/>
        <end position="331"/>
    </location>
</feature>
<dbReference type="GO" id="GO:0099402">
    <property type="term" value="P:plant organ development"/>
    <property type="evidence" value="ECO:0007669"/>
    <property type="project" value="UniProtKB-ARBA"/>
</dbReference>
<feature type="compositionally biased region" description="Polar residues" evidence="3">
    <location>
        <begin position="320"/>
        <end position="331"/>
    </location>
</feature>
<dbReference type="EMBL" id="CP136890">
    <property type="protein sequence ID" value="WOK94232.1"/>
    <property type="molecule type" value="Genomic_DNA"/>
</dbReference>
<organism evidence="5 6">
    <name type="scientific">Canna indica</name>
    <name type="common">Indian-shot</name>
    <dbReference type="NCBI Taxonomy" id="4628"/>
    <lineage>
        <taxon>Eukaryota</taxon>
        <taxon>Viridiplantae</taxon>
        <taxon>Streptophyta</taxon>
        <taxon>Embryophyta</taxon>
        <taxon>Tracheophyta</taxon>
        <taxon>Spermatophyta</taxon>
        <taxon>Magnoliopsida</taxon>
        <taxon>Liliopsida</taxon>
        <taxon>Zingiberales</taxon>
        <taxon>Cannaceae</taxon>
        <taxon>Canna</taxon>
    </lineage>
</organism>
<dbReference type="PROSITE" id="PS51375">
    <property type="entry name" value="PPR"/>
    <property type="match status" value="1"/>
</dbReference>
<dbReference type="Proteomes" id="UP001327560">
    <property type="component" value="Chromosome 1"/>
</dbReference>
<dbReference type="GO" id="GO:0009451">
    <property type="term" value="P:RNA modification"/>
    <property type="evidence" value="ECO:0007669"/>
    <property type="project" value="InterPro"/>
</dbReference>
<evidence type="ECO:0000313" key="6">
    <source>
        <dbReference type="Proteomes" id="UP001327560"/>
    </source>
</evidence>
<evidence type="ECO:0000313" key="5">
    <source>
        <dbReference type="EMBL" id="WOK94232.1"/>
    </source>
</evidence>
<dbReference type="InterPro" id="IPR002885">
    <property type="entry name" value="PPR_rpt"/>
</dbReference>
<dbReference type="GO" id="GO:0008270">
    <property type="term" value="F:zinc ion binding"/>
    <property type="evidence" value="ECO:0007669"/>
    <property type="project" value="InterPro"/>
</dbReference>
<dbReference type="Gene3D" id="1.25.40.10">
    <property type="entry name" value="Tetratricopeptide repeat domain"/>
    <property type="match status" value="1"/>
</dbReference>
<evidence type="ECO:0000256" key="2">
    <source>
        <dbReference type="PROSITE-ProRule" id="PRU00708"/>
    </source>
</evidence>
<feature type="region of interest" description="Disordered" evidence="3">
    <location>
        <begin position="741"/>
        <end position="765"/>
    </location>
</feature>
<dbReference type="FunFam" id="1.25.40.10:FF:000158">
    <property type="entry name" value="pentatricopeptide repeat-containing protein At2g33680"/>
    <property type="match status" value="1"/>
</dbReference>
<dbReference type="Pfam" id="PF01535">
    <property type="entry name" value="PPR"/>
    <property type="match status" value="3"/>
</dbReference>
<dbReference type="GO" id="GO:0003723">
    <property type="term" value="F:RNA binding"/>
    <property type="evidence" value="ECO:0007669"/>
    <property type="project" value="InterPro"/>
</dbReference>
<sequence>MYKKKASAFTIRSISALSKVRSRSPPPSSLFVSLPWRTLRASCESPKAPPFIQRCRWLSTAAQINDLPPDSRVGREPTGESYSEPCRSFSPGTYQESDGYRRDEAGGVRPQNPDGFNLHGRNSAPNQNNQKLSPANYQRSNLGGAYGGFANGPYGYRQINGSGKEKEVTGNLYQGPDGHYSGNTAEVYQMNPNSSGWRNKGGVYCNPNGNYQGDPRGAFGQNGNVFASNHTAGSSEPQPICNSQIRNGHSHHDQNGQPMEVHRGGHFQNQNRANHDALGSGEMYQHESSNGRNYQEGFGPNPSVTSHQHTVGIGKLHPDSNGSSQRGEFSNNFYGQYLTDYKRASGQQSSDASGDYSVGGDGPNCRPPEVFQQKPNMHYGYNPMHACHDPNPYSRDNKAGFFSNNQQEFYSDRASDTKQTPNVFNKETPIDIQDNTVGYPRENPPVPQLSSVLSQNVAGYDPSLSFSQATIESTTSGTPESGSSSMYKGTIEELDELCGERKIKEAVEVLALLDMNGVMVDIPRYLRLMQACDDDKFLEEARKLCNFISKQFSNVEVRVHNKILDMFFKCGSAFDAYQLFDKMPQRNMTSWDTMLVGLADKGLGEDALDLFTEFKQKGLKPDGGLFVSVFYACGSLGAVDDGLLHFKSMKDDFGIAAGMEHYVSIVDLLGRTGYLDEALEFIEQMPFEPSIVVWETLMTLSRLNGNLELGDRCAEIVERLDPSRLNEQSKKGLLQVKDSDLAKEKERKKSTEVRSRVHEYRAGDTSHPENDKIYAQLRCLTHQMKEAGYVADTRFVLHDVDQESKEDALLAHSERLALSYGLLTTPVHTSIRIMKNLRVCGDCHNALKIISKLVGRLIIARDAKRFHHFENGVCSCKDYW</sequence>
<protein>
    <recommendedName>
        <fullName evidence="4">DYW domain-containing protein</fullName>
    </recommendedName>
</protein>
<dbReference type="AlphaFoldDB" id="A0AAQ3JSA3"/>
<dbReference type="PANTHER" id="PTHR47926:SF388">
    <property type="entry name" value="DYW DOMAIN-CONTAINING PROTEIN"/>
    <property type="match status" value="1"/>
</dbReference>
<keyword evidence="6" id="KW-1185">Reference proteome</keyword>
<proteinExistence type="predicted"/>
<dbReference type="InterPro" id="IPR046960">
    <property type="entry name" value="PPR_At4g14850-like_plant"/>
</dbReference>
<feature type="repeat" description="PPR" evidence="2">
    <location>
        <begin position="587"/>
        <end position="621"/>
    </location>
</feature>
<feature type="compositionally biased region" description="Polar residues" evidence="3">
    <location>
        <begin position="123"/>
        <end position="139"/>
    </location>
</feature>
<feature type="domain" description="DYW" evidence="4">
    <location>
        <begin position="788"/>
        <end position="880"/>
    </location>
</feature>
<evidence type="ECO:0000256" key="1">
    <source>
        <dbReference type="ARBA" id="ARBA00022737"/>
    </source>
</evidence>
<reference evidence="5 6" key="1">
    <citation type="submission" date="2023-10" db="EMBL/GenBank/DDBJ databases">
        <title>Chromosome-scale genome assembly provides insights into flower coloration mechanisms of Canna indica.</title>
        <authorList>
            <person name="Li C."/>
        </authorList>
    </citation>
    <scope>NUCLEOTIDE SEQUENCE [LARGE SCALE GENOMIC DNA]</scope>
    <source>
        <tissue evidence="5">Flower</tissue>
    </source>
</reference>